<evidence type="ECO:0000313" key="2">
    <source>
        <dbReference type="Proteomes" id="UP000481861"/>
    </source>
</evidence>
<reference evidence="1 2" key="1">
    <citation type="submission" date="2020-01" db="EMBL/GenBank/DDBJ databases">
        <authorList>
            <consortium name="DOE Joint Genome Institute"/>
            <person name="Haridas S."/>
            <person name="Albert R."/>
            <person name="Binder M."/>
            <person name="Bloem J."/>
            <person name="Labutti K."/>
            <person name="Salamov A."/>
            <person name="Andreopoulos B."/>
            <person name="Baker S.E."/>
            <person name="Barry K."/>
            <person name="Bills G."/>
            <person name="Bluhm B.H."/>
            <person name="Cannon C."/>
            <person name="Castanera R."/>
            <person name="Culley D.E."/>
            <person name="Daum C."/>
            <person name="Ezra D."/>
            <person name="Gonzalez J.B."/>
            <person name="Henrissat B."/>
            <person name="Kuo A."/>
            <person name="Liang C."/>
            <person name="Lipzen A."/>
            <person name="Lutzoni F."/>
            <person name="Magnuson J."/>
            <person name="Mondo S."/>
            <person name="Nolan M."/>
            <person name="Ohm R."/>
            <person name="Pangilinan J."/>
            <person name="Park H.-J.H."/>
            <person name="Ramirez L."/>
            <person name="Alfaro M."/>
            <person name="Sun H."/>
            <person name="Tritt A."/>
            <person name="Yoshinaga Y."/>
            <person name="Zwiers L.-H.L."/>
            <person name="Turgeon B.G."/>
            <person name="Goodwin S.B."/>
            <person name="Spatafora J.W."/>
            <person name="Crous P.W."/>
            <person name="Grigoriev I.V."/>
        </authorList>
    </citation>
    <scope>NUCLEOTIDE SEQUENCE [LARGE SCALE GENOMIC DNA]</scope>
    <source>
        <strain evidence="1 2">CBS 611.86</strain>
    </source>
</reference>
<name>A0A7C8IK27_9PLEO</name>
<keyword evidence="2" id="KW-1185">Reference proteome</keyword>
<evidence type="ECO:0000313" key="1">
    <source>
        <dbReference type="EMBL" id="KAF2878432.1"/>
    </source>
</evidence>
<comment type="caution">
    <text evidence="1">The sequence shown here is derived from an EMBL/GenBank/DDBJ whole genome shotgun (WGS) entry which is preliminary data.</text>
</comment>
<organism evidence="1 2">
    <name type="scientific">Massariosphaeria phaeospora</name>
    <dbReference type="NCBI Taxonomy" id="100035"/>
    <lineage>
        <taxon>Eukaryota</taxon>
        <taxon>Fungi</taxon>
        <taxon>Dikarya</taxon>
        <taxon>Ascomycota</taxon>
        <taxon>Pezizomycotina</taxon>
        <taxon>Dothideomycetes</taxon>
        <taxon>Pleosporomycetidae</taxon>
        <taxon>Pleosporales</taxon>
        <taxon>Pleosporales incertae sedis</taxon>
        <taxon>Massariosphaeria</taxon>
    </lineage>
</organism>
<accession>A0A7C8IK27</accession>
<proteinExistence type="predicted"/>
<gene>
    <name evidence="1" type="ORF">BDV95DRAFT_557468</name>
</gene>
<sequence length="197" mass="21848">MLLEQPHFTSALRLCESSSPPPGTNIALTTRIVLLRPWVQSISARQTLLLLQVSSLIQRTLNLILRPAVRAGHARARTRSMPCTCCSRRLRNRDTAPCISVCSLCFVEVLLMFCMYVCPRSRASCTWLGVSGGGAVRAPQKATCLLGLCLRGCEHVQTSMVGEQGVVGQRRRRACLMLGIARLMGLRVEKWGWRVEL</sequence>
<dbReference type="Proteomes" id="UP000481861">
    <property type="component" value="Unassembled WGS sequence"/>
</dbReference>
<protein>
    <submittedName>
        <fullName evidence="1">Uncharacterized protein</fullName>
    </submittedName>
</protein>
<dbReference type="AlphaFoldDB" id="A0A7C8IK27"/>
<dbReference type="EMBL" id="JAADJZ010000001">
    <property type="protein sequence ID" value="KAF2878432.1"/>
    <property type="molecule type" value="Genomic_DNA"/>
</dbReference>